<dbReference type="Proteomes" id="UP000564385">
    <property type="component" value="Unassembled WGS sequence"/>
</dbReference>
<organism evidence="1 2">
    <name type="scientific">Tunturiibacter lichenicola</name>
    <dbReference type="NCBI Taxonomy" id="2051959"/>
    <lineage>
        <taxon>Bacteria</taxon>
        <taxon>Pseudomonadati</taxon>
        <taxon>Acidobacteriota</taxon>
        <taxon>Terriglobia</taxon>
        <taxon>Terriglobales</taxon>
        <taxon>Acidobacteriaceae</taxon>
        <taxon>Tunturiibacter</taxon>
    </lineage>
</organism>
<reference evidence="1 2" key="1">
    <citation type="submission" date="2020-07" db="EMBL/GenBank/DDBJ databases">
        <title>Genomic Encyclopedia of Type Strains, Phase IV (KMG-V): Genome sequencing to study the core and pangenomes of soil and plant-associated prokaryotes.</title>
        <authorList>
            <person name="Whitman W."/>
        </authorList>
    </citation>
    <scope>NUCLEOTIDE SEQUENCE [LARGE SCALE GENOMIC DNA]</scope>
    <source>
        <strain evidence="1 2">M8UP22</strain>
    </source>
</reference>
<protein>
    <submittedName>
        <fullName evidence="1">Uncharacterized protein</fullName>
    </submittedName>
</protein>
<accession>A0A852VIY4</accession>
<dbReference type="EMBL" id="JACCCU010000001">
    <property type="protein sequence ID" value="NYF90135.1"/>
    <property type="molecule type" value="Genomic_DNA"/>
</dbReference>
<evidence type="ECO:0000313" key="2">
    <source>
        <dbReference type="Proteomes" id="UP000564385"/>
    </source>
</evidence>
<dbReference type="AlphaFoldDB" id="A0A852VIY4"/>
<gene>
    <name evidence="1" type="ORF">HDF08_002202</name>
</gene>
<evidence type="ECO:0000313" key="1">
    <source>
        <dbReference type="EMBL" id="NYF90135.1"/>
    </source>
</evidence>
<comment type="caution">
    <text evidence="1">The sequence shown here is derived from an EMBL/GenBank/DDBJ whole genome shotgun (WGS) entry which is preliminary data.</text>
</comment>
<sequence length="70" mass="7724">MRRRFSWQSSMGRILSFDGGTPENAPAGVVDGFQKKYDPIGVAREAEVIHYAAKDALAYDLAELTDINCC</sequence>
<name>A0A852VIY4_9BACT</name>
<proteinExistence type="predicted"/>